<dbReference type="RefSeq" id="XP_033154104.1">
    <property type="nucleotide sequence ID" value="XM_033298213.1"/>
</dbReference>
<name>A0A6P8JMR3_DROMA</name>
<dbReference type="GeneID" id="117137016"/>
<protein>
    <submittedName>
        <fullName evidence="3">Trithorax group protein osa-like</fullName>
    </submittedName>
</protein>
<feature type="region of interest" description="Disordered" evidence="1">
    <location>
        <begin position="17"/>
        <end position="95"/>
    </location>
</feature>
<keyword evidence="2" id="KW-1185">Reference proteome</keyword>
<evidence type="ECO:0000256" key="1">
    <source>
        <dbReference type="SAM" id="MobiDB-lite"/>
    </source>
</evidence>
<organism evidence="2 3">
    <name type="scientific">Drosophila mauritiana</name>
    <name type="common">Fruit fly</name>
    <dbReference type="NCBI Taxonomy" id="7226"/>
    <lineage>
        <taxon>Eukaryota</taxon>
        <taxon>Metazoa</taxon>
        <taxon>Ecdysozoa</taxon>
        <taxon>Arthropoda</taxon>
        <taxon>Hexapoda</taxon>
        <taxon>Insecta</taxon>
        <taxon>Pterygota</taxon>
        <taxon>Neoptera</taxon>
        <taxon>Endopterygota</taxon>
        <taxon>Diptera</taxon>
        <taxon>Brachycera</taxon>
        <taxon>Muscomorpha</taxon>
        <taxon>Ephydroidea</taxon>
        <taxon>Drosophilidae</taxon>
        <taxon>Drosophila</taxon>
        <taxon>Sophophora</taxon>
    </lineage>
</organism>
<evidence type="ECO:0000313" key="2">
    <source>
        <dbReference type="Proteomes" id="UP000515162"/>
    </source>
</evidence>
<evidence type="ECO:0000313" key="3">
    <source>
        <dbReference type="RefSeq" id="XP_033154104.1"/>
    </source>
</evidence>
<dbReference type="AlphaFoldDB" id="A0A6P8JMR3"/>
<gene>
    <name evidence="3" type="primary">LOC117137016</name>
</gene>
<reference evidence="3" key="1">
    <citation type="submission" date="2025-08" db="UniProtKB">
        <authorList>
            <consortium name="RefSeq"/>
        </authorList>
    </citation>
    <scope>IDENTIFICATION</scope>
    <source>
        <strain evidence="3">Mau12</strain>
        <tissue evidence="3">Whole Body</tissue>
    </source>
</reference>
<feature type="compositionally biased region" description="Low complexity" evidence="1">
    <location>
        <begin position="53"/>
        <end position="77"/>
    </location>
</feature>
<feature type="compositionally biased region" description="Low complexity" evidence="1">
    <location>
        <begin position="84"/>
        <end position="95"/>
    </location>
</feature>
<proteinExistence type="predicted"/>
<sequence>MNSHTTFDDGIVSLRNRAPSLTPLNHPKFSGGYANLVSMGPPTTELPQTQMIQDGQGQGQDASGAPENGGSEQISQSESERAESSTANSSFLRIQ</sequence>
<accession>A0A6P8JMR3</accession>
<dbReference type="Proteomes" id="UP000515162">
    <property type="component" value="Chromosome 2R"/>
</dbReference>